<dbReference type="RefSeq" id="WP_191362529.1">
    <property type="nucleotide sequence ID" value="NZ_JAKNHQ010000009.1"/>
</dbReference>
<reference evidence="3 4" key="1">
    <citation type="submission" date="2022-01" db="EMBL/GenBank/DDBJ databases">
        <title>Collection of gut derived symbiotic bacterial strains cultured from healthy donors.</title>
        <authorList>
            <person name="Lin H."/>
            <person name="Kohout C."/>
            <person name="Waligurski E."/>
            <person name="Pamer E.G."/>
        </authorList>
    </citation>
    <scope>NUCLEOTIDE SEQUENCE [LARGE SCALE GENOMIC DNA]</scope>
    <source>
        <strain evidence="3 4">DFI.7.58</strain>
    </source>
</reference>
<dbReference type="Gene3D" id="2.40.420.20">
    <property type="match status" value="1"/>
</dbReference>
<proteinExistence type="predicted"/>
<gene>
    <name evidence="3" type="ORF">L0P57_08135</name>
</gene>
<dbReference type="EMBL" id="JAKNHQ010000009">
    <property type="protein sequence ID" value="MCG4610901.1"/>
    <property type="molecule type" value="Genomic_DNA"/>
</dbReference>
<comment type="caution">
    <text evidence="3">The sequence shown here is derived from an EMBL/GenBank/DDBJ whole genome shotgun (WGS) entry which is preliminary data.</text>
</comment>
<dbReference type="PANTHER" id="PTHR32347">
    <property type="entry name" value="EFFLUX SYSTEM COMPONENT YKNX-RELATED"/>
    <property type="match status" value="1"/>
</dbReference>
<keyword evidence="4" id="KW-1185">Reference proteome</keyword>
<accession>A0ABS9MJB5</accession>
<evidence type="ECO:0000256" key="1">
    <source>
        <dbReference type="ARBA" id="ARBA00004196"/>
    </source>
</evidence>
<sequence length="332" mass="35269">MKKYVQLITFTCMAIAAILVAGRVMKSRTTQATVVKVSSLTVESSVTCSGKVERVSVRSVYPPAPAAVQKVYVEIGDHVEDGDPLMDILVTASASETEILQETYAALLSEYTQTEIPFSDFSSVGQEEDAQQLTAPISGEVTAVSITNQGTLEFGKPAITIASDEGLQVRLSVNESQISDIQVGQPAEITGVGFHTCYTGTVKSISSEAKQVVSTTGQETVVEVVVSVDNPGNDIKPGYTAKAKIITAQNDNVLIAPYEAVRAEEDGSEYVLKLKGQRAVKTPVETDGEFEDGFGVTSGIEEGDQIIMNPDAISDGEHVVAQVEEAEGDSHD</sequence>
<evidence type="ECO:0000313" key="3">
    <source>
        <dbReference type="EMBL" id="MCG4610901.1"/>
    </source>
</evidence>
<dbReference type="Gene3D" id="2.40.30.170">
    <property type="match status" value="1"/>
</dbReference>
<evidence type="ECO:0000256" key="2">
    <source>
        <dbReference type="ARBA" id="ARBA00023054"/>
    </source>
</evidence>
<dbReference type="InterPro" id="IPR050465">
    <property type="entry name" value="UPF0194_transport"/>
</dbReference>
<dbReference type="Gene3D" id="2.40.50.100">
    <property type="match status" value="1"/>
</dbReference>
<evidence type="ECO:0000313" key="4">
    <source>
        <dbReference type="Proteomes" id="UP001298681"/>
    </source>
</evidence>
<protein>
    <submittedName>
        <fullName evidence="3">HlyD family efflux transporter periplasmic adaptor subunit</fullName>
    </submittedName>
</protein>
<organism evidence="3 4">
    <name type="scientific">Anaeromassilibacillus senegalensis</name>
    <dbReference type="NCBI Taxonomy" id="1673717"/>
    <lineage>
        <taxon>Bacteria</taxon>
        <taxon>Bacillati</taxon>
        <taxon>Bacillota</taxon>
        <taxon>Clostridia</taxon>
        <taxon>Eubacteriales</taxon>
        <taxon>Acutalibacteraceae</taxon>
        <taxon>Anaeromassilibacillus</taxon>
    </lineage>
</organism>
<dbReference type="Proteomes" id="UP001298681">
    <property type="component" value="Unassembled WGS sequence"/>
</dbReference>
<comment type="subcellular location">
    <subcellularLocation>
        <location evidence="1">Cell envelope</location>
    </subcellularLocation>
</comment>
<dbReference type="SUPFAM" id="SSF111369">
    <property type="entry name" value="HlyD-like secretion proteins"/>
    <property type="match status" value="1"/>
</dbReference>
<keyword evidence="2" id="KW-0175">Coiled coil</keyword>
<name>A0ABS9MJB5_9FIRM</name>